<evidence type="ECO:0000313" key="2">
    <source>
        <dbReference type="WBParaSite" id="SPAL_0001202300.1"/>
    </source>
</evidence>
<keyword evidence="1" id="KW-1185">Reference proteome</keyword>
<dbReference type="AlphaFoldDB" id="A0A0N5C204"/>
<dbReference type="Proteomes" id="UP000046392">
    <property type="component" value="Unplaced"/>
</dbReference>
<dbReference type="WBParaSite" id="SPAL_0001202300.1">
    <property type="protein sequence ID" value="SPAL_0001202300.1"/>
    <property type="gene ID" value="SPAL_0001202300"/>
</dbReference>
<reference evidence="2" key="1">
    <citation type="submission" date="2017-02" db="UniProtKB">
        <authorList>
            <consortium name="WormBaseParasite"/>
        </authorList>
    </citation>
    <scope>IDENTIFICATION</scope>
</reference>
<name>A0A0N5C204_STREA</name>
<evidence type="ECO:0000313" key="1">
    <source>
        <dbReference type="Proteomes" id="UP000046392"/>
    </source>
</evidence>
<protein>
    <submittedName>
        <fullName evidence="2">FBD domain-containing protein</fullName>
    </submittedName>
</protein>
<sequence length="274" mass="31601">MVSTPSVRLPTKRKFYEEILSETNEDKEVSLAEYVRSLHNNSYTLEALLLLGLLDKGTRSLSSAKIMSYKFLIVKHQFFDAPDVSDCRKAVCAAKSLDSLPRFIRYSSVRSLHQLTEIYTGRNVNKFTGPSDLFPGWKQFWAIHKNGPLNRSLPSSLEVLELTGFHNAMGVVYKALVYNLHKLSILITESCEITQIVYNLLPKRRSLKALICLSHSYECYKAPLRKEFIKELAIVPNFHNSNRHYIEVKKARKFNRRRSDNFTRFGCRGKVFLS</sequence>
<organism evidence="1 2">
    <name type="scientific">Strongyloides papillosus</name>
    <name type="common">Intestinal threadworm</name>
    <dbReference type="NCBI Taxonomy" id="174720"/>
    <lineage>
        <taxon>Eukaryota</taxon>
        <taxon>Metazoa</taxon>
        <taxon>Ecdysozoa</taxon>
        <taxon>Nematoda</taxon>
        <taxon>Chromadorea</taxon>
        <taxon>Rhabditida</taxon>
        <taxon>Tylenchina</taxon>
        <taxon>Panagrolaimomorpha</taxon>
        <taxon>Strongyloidoidea</taxon>
        <taxon>Strongyloididae</taxon>
        <taxon>Strongyloides</taxon>
    </lineage>
</organism>
<proteinExistence type="predicted"/>
<accession>A0A0N5C204</accession>